<reference evidence="2" key="1">
    <citation type="journal article" date="2019" name="bioRxiv">
        <title>The Genome of the Zebra Mussel, Dreissena polymorpha: A Resource for Invasive Species Research.</title>
        <authorList>
            <person name="McCartney M.A."/>
            <person name="Auch B."/>
            <person name="Kono T."/>
            <person name="Mallez S."/>
            <person name="Zhang Y."/>
            <person name="Obille A."/>
            <person name="Becker A."/>
            <person name="Abrahante J.E."/>
            <person name="Garbe J."/>
            <person name="Badalamenti J.P."/>
            <person name="Herman A."/>
            <person name="Mangelson H."/>
            <person name="Liachko I."/>
            <person name="Sullivan S."/>
            <person name="Sone E.D."/>
            <person name="Koren S."/>
            <person name="Silverstein K.A.T."/>
            <person name="Beckman K.B."/>
            <person name="Gohl D.M."/>
        </authorList>
    </citation>
    <scope>NUCLEOTIDE SEQUENCE</scope>
    <source>
        <strain evidence="2">Duluth1</strain>
        <tissue evidence="2">Whole animal</tissue>
    </source>
</reference>
<name>A0A9D4HWX3_DREPO</name>
<gene>
    <name evidence="2" type="ORF">DPMN_044974</name>
</gene>
<accession>A0A9D4HWX3</accession>
<keyword evidence="3" id="KW-1185">Reference proteome</keyword>
<proteinExistence type="predicted"/>
<reference evidence="2" key="2">
    <citation type="submission" date="2020-11" db="EMBL/GenBank/DDBJ databases">
        <authorList>
            <person name="McCartney M.A."/>
            <person name="Auch B."/>
            <person name="Kono T."/>
            <person name="Mallez S."/>
            <person name="Becker A."/>
            <person name="Gohl D.M."/>
            <person name="Silverstein K.A.T."/>
            <person name="Koren S."/>
            <person name="Bechman K.B."/>
            <person name="Herman A."/>
            <person name="Abrahante J.E."/>
            <person name="Garbe J."/>
        </authorList>
    </citation>
    <scope>NUCLEOTIDE SEQUENCE</scope>
    <source>
        <strain evidence="2">Duluth1</strain>
        <tissue evidence="2">Whole animal</tissue>
    </source>
</reference>
<feature type="region of interest" description="Disordered" evidence="1">
    <location>
        <begin position="71"/>
        <end position="109"/>
    </location>
</feature>
<evidence type="ECO:0000313" key="3">
    <source>
        <dbReference type="Proteomes" id="UP000828390"/>
    </source>
</evidence>
<sequence length="109" mass="12781">MIQILRQRTMTSRKQWTCTSPASWRSRCVWPRRASSGPQRICLTTGVQRGRTGTLAYRRGRRTQRWKTMMMMTMRQTTRTRSWKRSLRSRQAAGLSPSQPGPSPNLRLQ</sequence>
<feature type="compositionally biased region" description="Low complexity" evidence="1">
    <location>
        <begin position="71"/>
        <end position="80"/>
    </location>
</feature>
<organism evidence="2 3">
    <name type="scientific">Dreissena polymorpha</name>
    <name type="common">Zebra mussel</name>
    <name type="synonym">Mytilus polymorpha</name>
    <dbReference type="NCBI Taxonomy" id="45954"/>
    <lineage>
        <taxon>Eukaryota</taxon>
        <taxon>Metazoa</taxon>
        <taxon>Spiralia</taxon>
        <taxon>Lophotrochozoa</taxon>
        <taxon>Mollusca</taxon>
        <taxon>Bivalvia</taxon>
        <taxon>Autobranchia</taxon>
        <taxon>Heteroconchia</taxon>
        <taxon>Euheterodonta</taxon>
        <taxon>Imparidentia</taxon>
        <taxon>Neoheterodontei</taxon>
        <taxon>Myida</taxon>
        <taxon>Dreissenoidea</taxon>
        <taxon>Dreissenidae</taxon>
        <taxon>Dreissena</taxon>
    </lineage>
</organism>
<evidence type="ECO:0000313" key="2">
    <source>
        <dbReference type="EMBL" id="KAH3738340.1"/>
    </source>
</evidence>
<protein>
    <submittedName>
        <fullName evidence="2">Uncharacterized protein</fullName>
    </submittedName>
</protein>
<dbReference type="Proteomes" id="UP000828390">
    <property type="component" value="Unassembled WGS sequence"/>
</dbReference>
<dbReference type="EMBL" id="JAIWYP010000011">
    <property type="protein sequence ID" value="KAH3738340.1"/>
    <property type="molecule type" value="Genomic_DNA"/>
</dbReference>
<dbReference type="AlphaFoldDB" id="A0A9D4HWX3"/>
<evidence type="ECO:0000256" key="1">
    <source>
        <dbReference type="SAM" id="MobiDB-lite"/>
    </source>
</evidence>
<comment type="caution">
    <text evidence="2">The sequence shown here is derived from an EMBL/GenBank/DDBJ whole genome shotgun (WGS) entry which is preliminary data.</text>
</comment>